<dbReference type="GO" id="GO:0000160">
    <property type="term" value="P:phosphorelay signal transduction system"/>
    <property type="evidence" value="ECO:0007669"/>
    <property type="project" value="InterPro"/>
</dbReference>
<keyword evidence="1" id="KW-0597">Phosphoprotein</keyword>
<dbReference type="PANTHER" id="PTHR43228">
    <property type="entry name" value="TWO-COMPONENT RESPONSE REGULATOR"/>
    <property type="match status" value="1"/>
</dbReference>
<accession>U7DBB9</accession>
<dbReference type="AlphaFoldDB" id="U7DBB9"/>
<protein>
    <submittedName>
        <fullName evidence="3">Chemotaxis protein CheY</fullName>
    </submittedName>
</protein>
<dbReference type="PANTHER" id="PTHR43228:SF1">
    <property type="entry name" value="TWO-COMPONENT RESPONSE REGULATOR ARR22"/>
    <property type="match status" value="1"/>
</dbReference>
<feature type="domain" description="Response regulatory" evidence="2">
    <location>
        <begin position="4"/>
        <end position="123"/>
    </location>
</feature>
<dbReference type="Proteomes" id="UP000017148">
    <property type="component" value="Unassembled WGS sequence"/>
</dbReference>
<dbReference type="EMBL" id="ASJR01000010">
    <property type="protein sequence ID" value="ERP31720.1"/>
    <property type="molecule type" value="Genomic_DNA"/>
</dbReference>
<feature type="modified residue" description="4-aspartylphosphate" evidence="1">
    <location>
        <position position="56"/>
    </location>
</feature>
<proteinExistence type="predicted"/>
<dbReference type="InterPro" id="IPR052048">
    <property type="entry name" value="ST_Response_Regulator"/>
</dbReference>
<comment type="caution">
    <text evidence="3">The sequence shown here is derived from an EMBL/GenBank/DDBJ whole genome shotgun (WGS) entry which is preliminary data.</text>
</comment>
<organism evidence="3 4">
    <name type="scientific">Chitinivibrio alkaliphilus ACht1</name>
    <dbReference type="NCBI Taxonomy" id="1313304"/>
    <lineage>
        <taxon>Bacteria</taxon>
        <taxon>Pseudomonadati</taxon>
        <taxon>Fibrobacterota</taxon>
        <taxon>Chitinivibrionia</taxon>
        <taxon>Chitinivibrionales</taxon>
        <taxon>Chitinivibrionaceae</taxon>
        <taxon>Chitinivibrio</taxon>
    </lineage>
</organism>
<dbReference type="InterPro" id="IPR001789">
    <property type="entry name" value="Sig_transdc_resp-reg_receiver"/>
</dbReference>
<evidence type="ECO:0000259" key="2">
    <source>
        <dbReference type="PROSITE" id="PS50110"/>
    </source>
</evidence>
<dbReference type="RefSeq" id="WP_022636843.1">
    <property type="nucleotide sequence ID" value="NZ_ASJR01000010.1"/>
</dbReference>
<dbReference type="SMART" id="SM00448">
    <property type="entry name" value="REC"/>
    <property type="match status" value="1"/>
</dbReference>
<dbReference type="OrthoDB" id="9786548at2"/>
<dbReference type="Pfam" id="PF00072">
    <property type="entry name" value="Response_reg"/>
    <property type="match status" value="1"/>
</dbReference>
<name>U7DBB9_9BACT</name>
<dbReference type="PROSITE" id="PS50110">
    <property type="entry name" value="RESPONSE_REGULATORY"/>
    <property type="match status" value="1"/>
</dbReference>
<dbReference type="eggNOG" id="COG3706">
    <property type="taxonomic scope" value="Bacteria"/>
</dbReference>
<dbReference type="STRING" id="1313304.CALK_1382"/>
<evidence type="ECO:0000313" key="3">
    <source>
        <dbReference type="EMBL" id="ERP31720.1"/>
    </source>
</evidence>
<dbReference type="InterPro" id="IPR011006">
    <property type="entry name" value="CheY-like_superfamily"/>
</dbReference>
<dbReference type="SUPFAM" id="SSF52172">
    <property type="entry name" value="CheY-like"/>
    <property type="match status" value="1"/>
</dbReference>
<keyword evidence="4" id="KW-1185">Reference proteome</keyword>
<sequence length="130" mass="14389">MAYTILIADDSEVIRGSLERTIGMTRLPVKHIISVEDGAQALKVLQEQWVDILFTDIHMPNMNGVELITRMHESSDLAQIPAAVISSEASQKRIDQLTALGVCGYIKKPFTPEKIRALILTTLGGWDEAE</sequence>
<evidence type="ECO:0000256" key="1">
    <source>
        <dbReference type="PROSITE-ProRule" id="PRU00169"/>
    </source>
</evidence>
<gene>
    <name evidence="3" type="ORF">CALK_1382</name>
</gene>
<dbReference type="Gene3D" id="3.40.50.2300">
    <property type="match status" value="1"/>
</dbReference>
<evidence type="ECO:0000313" key="4">
    <source>
        <dbReference type="Proteomes" id="UP000017148"/>
    </source>
</evidence>
<reference evidence="3 4" key="1">
    <citation type="journal article" date="2013" name="Environ. Microbiol.">
        <title>Genome analysis of Chitinivibrio alkaliphilus gen. nov., sp. nov., a novel extremely haloalkaliphilic anaerobic chitinolytic bacterium from the candidate phylum Termite Group 3.</title>
        <authorList>
            <person name="Sorokin D.Y."/>
            <person name="Gumerov V.M."/>
            <person name="Rakitin A.L."/>
            <person name="Beletsky A.V."/>
            <person name="Damste J.S."/>
            <person name="Muyzer G."/>
            <person name="Mardanov A.V."/>
            <person name="Ravin N.V."/>
        </authorList>
    </citation>
    <scope>NUCLEOTIDE SEQUENCE [LARGE SCALE GENOMIC DNA]</scope>
    <source>
        <strain evidence="3 4">ACht1</strain>
    </source>
</reference>